<keyword evidence="4" id="KW-1185">Reference proteome</keyword>
<protein>
    <submittedName>
        <fullName evidence="3">Uncharacterized protein</fullName>
    </submittedName>
</protein>
<dbReference type="Proteomes" id="UP000427373">
    <property type="component" value="Chromosome"/>
</dbReference>
<gene>
    <name evidence="3" type="ORF">D1869_06260</name>
    <name evidence="2" type="ORF">HNQ62_002014</name>
</gene>
<dbReference type="KEGG" id="soh:D1869_06260"/>
<dbReference type="Proteomes" id="UP000582213">
    <property type="component" value="Unassembled WGS sequence"/>
</dbReference>
<keyword evidence="1" id="KW-0812">Transmembrane</keyword>
<feature type="transmembrane region" description="Helical" evidence="1">
    <location>
        <begin position="146"/>
        <end position="167"/>
    </location>
</feature>
<evidence type="ECO:0000256" key="1">
    <source>
        <dbReference type="SAM" id="Phobius"/>
    </source>
</evidence>
<dbReference type="GeneID" id="42800832"/>
<sequence length="185" mass="21084">MVNQIYELIFVGLLASIINIILQYFVLKVKFKKIEGEWITLKSIASLSSFKNYLDVVSADEAQELLEEILVGLRTFPTVDLLSSQVEEKLKSLKSGLKALLDSLNLIDIMNMAYLNSKKNMELGMIMSYSSLIILFISLITPYPLIFIGIALGFNFNSLFLLLNSFTNIERLHKIRKKLKETILQ</sequence>
<dbReference type="OrthoDB" id="376840at2157"/>
<evidence type="ECO:0000313" key="4">
    <source>
        <dbReference type="Proteomes" id="UP000427373"/>
    </source>
</evidence>
<feature type="transmembrane region" description="Helical" evidence="1">
    <location>
        <begin position="6"/>
        <end position="27"/>
    </location>
</feature>
<evidence type="ECO:0000313" key="5">
    <source>
        <dbReference type="Proteomes" id="UP000582213"/>
    </source>
</evidence>
<keyword evidence="1" id="KW-1133">Transmembrane helix</keyword>
<name>A0A650CG96_SULOH</name>
<accession>A0A650CG96</accession>
<reference evidence="2 5" key="2">
    <citation type="submission" date="2020-08" db="EMBL/GenBank/DDBJ databases">
        <title>Genomic Encyclopedia of Type Strains, Phase IV (KMG-IV): sequencing the most valuable type-strain genomes for metagenomic binning, comparative biology and taxonomic classification.</title>
        <authorList>
            <person name="Goeker M."/>
        </authorList>
    </citation>
    <scope>NUCLEOTIDE SEQUENCE [LARGE SCALE GENOMIC DNA]</scope>
    <source>
        <strain evidence="2 5">DSM 12421</strain>
    </source>
</reference>
<evidence type="ECO:0000313" key="3">
    <source>
        <dbReference type="EMBL" id="QGR16832.1"/>
    </source>
</evidence>
<dbReference type="EMBL" id="CP045484">
    <property type="protein sequence ID" value="QGR16832.1"/>
    <property type="molecule type" value="Genomic_DNA"/>
</dbReference>
<dbReference type="RefSeq" id="WP_156014386.1">
    <property type="nucleotide sequence ID" value="NZ_CP045484.1"/>
</dbReference>
<dbReference type="AlphaFoldDB" id="A0A650CG96"/>
<reference evidence="3 4" key="1">
    <citation type="submission" date="2019-10" db="EMBL/GenBank/DDBJ databases">
        <title>Genome Sequences from Six Type Strain Members of the Archaeal Family Sulfolobaceae: Acidianus ambivalens, Acidianus infernus, Metallosphaera prunae, Stygiolobus azoricus, Sulfolobus metallicus, and Sulfurisphaera ohwakuensis.</title>
        <authorList>
            <person name="Counts J.A."/>
            <person name="Kelly R.M."/>
        </authorList>
    </citation>
    <scope>NUCLEOTIDE SEQUENCE [LARGE SCALE GENOMIC DNA]</scope>
    <source>
        <strain evidence="3 4">TA-1</strain>
    </source>
</reference>
<keyword evidence="1" id="KW-0472">Membrane</keyword>
<organism evidence="3 4">
    <name type="scientific">Sulfurisphaera ohwakuensis</name>
    <dbReference type="NCBI Taxonomy" id="69656"/>
    <lineage>
        <taxon>Archaea</taxon>
        <taxon>Thermoproteota</taxon>
        <taxon>Thermoprotei</taxon>
        <taxon>Sulfolobales</taxon>
        <taxon>Sulfolobaceae</taxon>
        <taxon>Sulfurisphaera</taxon>
    </lineage>
</organism>
<evidence type="ECO:0000313" key="2">
    <source>
        <dbReference type="EMBL" id="MBB5254241.1"/>
    </source>
</evidence>
<proteinExistence type="predicted"/>
<dbReference type="EMBL" id="JACHFY010000012">
    <property type="protein sequence ID" value="MBB5254241.1"/>
    <property type="molecule type" value="Genomic_DNA"/>
</dbReference>
<feature type="transmembrane region" description="Helical" evidence="1">
    <location>
        <begin position="120"/>
        <end position="140"/>
    </location>
</feature>